<evidence type="ECO:0000256" key="1">
    <source>
        <dbReference type="SAM" id="SignalP"/>
    </source>
</evidence>
<feature type="chain" id="PRO_5044758226" evidence="1">
    <location>
        <begin position="18"/>
        <end position="240"/>
    </location>
</feature>
<comment type="caution">
    <text evidence="2">The sequence shown here is derived from an EMBL/GenBank/DDBJ whole genome shotgun (WGS) entry which is preliminary data.</text>
</comment>
<name>A0ABD3CC99_9LAMI</name>
<keyword evidence="3" id="KW-1185">Reference proteome</keyword>
<keyword evidence="1" id="KW-0732">Signal</keyword>
<proteinExistence type="predicted"/>
<gene>
    <name evidence="2" type="ORF">CASFOL_029439</name>
</gene>
<dbReference type="SUPFAM" id="SSF53448">
    <property type="entry name" value="Nucleotide-diphospho-sugar transferases"/>
    <property type="match status" value="1"/>
</dbReference>
<dbReference type="Proteomes" id="UP001632038">
    <property type="component" value="Unassembled WGS sequence"/>
</dbReference>
<dbReference type="EMBL" id="JAVIJP010000046">
    <property type="protein sequence ID" value="KAL3626696.1"/>
    <property type="molecule type" value="Genomic_DNA"/>
</dbReference>
<accession>A0ABD3CC99</accession>
<evidence type="ECO:0000313" key="2">
    <source>
        <dbReference type="EMBL" id="KAL3626696.1"/>
    </source>
</evidence>
<dbReference type="Gene3D" id="3.90.550.10">
    <property type="entry name" value="Spore Coat Polysaccharide Biosynthesis Protein SpsA, Chain A"/>
    <property type="match status" value="1"/>
</dbReference>
<feature type="signal peptide" evidence="1">
    <location>
        <begin position="1"/>
        <end position="17"/>
    </location>
</feature>
<organism evidence="2 3">
    <name type="scientific">Castilleja foliolosa</name>
    <dbReference type="NCBI Taxonomy" id="1961234"/>
    <lineage>
        <taxon>Eukaryota</taxon>
        <taxon>Viridiplantae</taxon>
        <taxon>Streptophyta</taxon>
        <taxon>Embryophyta</taxon>
        <taxon>Tracheophyta</taxon>
        <taxon>Spermatophyta</taxon>
        <taxon>Magnoliopsida</taxon>
        <taxon>eudicotyledons</taxon>
        <taxon>Gunneridae</taxon>
        <taxon>Pentapetalae</taxon>
        <taxon>asterids</taxon>
        <taxon>lamiids</taxon>
        <taxon>Lamiales</taxon>
        <taxon>Orobanchaceae</taxon>
        <taxon>Pedicularideae</taxon>
        <taxon>Castillejinae</taxon>
        <taxon>Castilleja</taxon>
    </lineage>
</organism>
<dbReference type="InterPro" id="IPR029044">
    <property type="entry name" value="Nucleotide-diphossugar_trans"/>
</dbReference>
<dbReference type="AlphaFoldDB" id="A0ABD3CC99"/>
<evidence type="ECO:0000313" key="3">
    <source>
        <dbReference type="Proteomes" id="UP001632038"/>
    </source>
</evidence>
<sequence length="240" mass="26563">MVVLGSVVVFLVRRCFLKPDTTNFPVAKPKPKPDASLAVDPKNKYSIQTKPHGHGDVHSLLYSTGLLKECLTLAVPSALGVSAIKEYHVNSLAVPRKAKEAIGGITKLTHQDGRLMQFLWKLVVNGDLVSEIRPGAVAVAHKRHDVVVTAMLCLFLLLDHQILDHPAPRTKPKNSDTIILDFRRSIQQVQDGITTELMLGKLQLPLYLLMRNSSTPQQFWLPLLFDSVIEVAELERASAV</sequence>
<reference evidence="3" key="1">
    <citation type="journal article" date="2024" name="IScience">
        <title>Strigolactones Initiate the Formation of Haustorium-like Structures in Castilleja.</title>
        <authorList>
            <person name="Buerger M."/>
            <person name="Peterson D."/>
            <person name="Chory J."/>
        </authorList>
    </citation>
    <scope>NUCLEOTIDE SEQUENCE [LARGE SCALE GENOMIC DNA]</scope>
</reference>
<protein>
    <submittedName>
        <fullName evidence="2">Uncharacterized protein</fullName>
    </submittedName>
</protein>